<keyword evidence="4" id="KW-0808">Transferase</keyword>
<dbReference type="EC" id="2.8.1.7" evidence="3"/>
<dbReference type="PROSITE" id="PS00595">
    <property type="entry name" value="AA_TRANSFER_CLASS_5"/>
    <property type="match status" value="1"/>
</dbReference>
<dbReference type="AlphaFoldDB" id="A0A229T2S4"/>
<evidence type="ECO:0000313" key="13">
    <source>
        <dbReference type="EMBL" id="OXM65310.1"/>
    </source>
</evidence>
<sequence length="396" mass="42967">MAASARTTRTITTTSEDTTTRAVYLDCNATAPMDARVQDEVHYYLDQEFGNAGSRTHEYGQRAKERVIRAREQVASLVASAPDEVVFTSGATEADNLALLGLAPHGEQHDRRHIISSQIEHKAVLEPLDALRERGFEVTLLPPQRGGWINPDQVRDALRPDTLAVSIMHVNNETGVIQPIEEIGAVLDGHDAYFHVDAAQGFGKVPETLQNTRIDLISVSGHKVYGPKGVGALITRRRGFRKPPLTPLMYGGGQERGLRPGTLPVALIAGLGTAAELAGKEHQARSEANLRYRQTIVDTFLELGGQINGDPDRAVPHTLNVAIPGLDSEAVMLALKGFAAISNGSACTSQRYEPSHVLAAMGLPEPQVAGALRISWDHKTPMIDVEEVRQRIKAIM</sequence>
<dbReference type="Gene3D" id="3.40.640.10">
    <property type="entry name" value="Type I PLP-dependent aspartate aminotransferase-like (Major domain)"/>
    <property type="match status" value="1"/>
</dbReference>
<evidence type="ECO:0000256" key="2">
    <source>
        <dbReference type="ARBA" id="ARBA00006490"/>
    </source>
</evidence>
<dbReference type="PANTHER" id="PTHR11601">
    <property type="entry name" value="CYSTEINE DESULFURYLASE FAMILY MEMBER"/>
    <property type="match status" value="1"/>
</dbReference>
<dbReference type="InterPro" id="IPR015424">
    <property type="entry name" value="PyrdxlP-dep_Trfase"/>
</dbReference>
<dbReference type="Gene3D" id="1.10.260.50">
    <property type="match status" value="1"/>
</dbReference>
<dbReference type="FunFam" id="3.40.640.10:FF:000084">
    <property type="entry name" value="IscS-like cysteine desulfurase"/>
    <property type="match status" value="1"/>
</dbReference>
<dbReference type="RefSeq" id="WP_093949715.1">
    <property type="nucleotide sequence ID" value="NZ_NMUL01000023.1"/>
</dbReference>
<evidence type="ECO:0000256" key="10">
    <source>
        <dbReference type="ARBA" id="ARBA00050776"/>
    </source>
</evidence>
<organism evidence="13 14">
    <name type="scientific">Amycolatopsis vastitatis</name>
    <dbReference type="NCBI Taxonomy" id="1905142"/>
    <lineage>
        <taxon>Bacteria</taxon>
        <taxon>Bacillati</taxon>
        <taxon>Actinomycetota</taxon>
        <taxon>Actinomycetes</taxon>
        <taxon>Pseudonocardiales</taxon>
        <taxon>Pseudonocardiaceae</taxon>
        <taxon>Amycolatopsis</taxon>
    </lineage>
</organism>
<dbReference type="OrthoDB" id="9808002at2"/>
<keyword evidence="7" id="KW-0408">Iron</keyword>
<comment type="similarity">
    <text evidence="2">Belongs to the class-V pyridoxal-phosphate-dependent aminotransferase family. NifS/IscS subfamily.</text>
</comment>
<evidence type="ECO:0000256" key="7">
    <source>
        <dbReference type="ARBA" id="ARBA00023004"/>
    </source>
</evidence>
<evidence type="ECO:0000256" key="11">
    <source>
        <dbReference type="RuleBase" id="RU004504"/>
    </source>
</evidence>
<keyword evidence="5" id="KW-0479">Metal-binding</keyword>
<protein>
    <recommendedName>
        <fullName evidence="3">cysteine desulfurase</fullName>
        <ecNumber evidence="3">2.8.1.7</ecNumber>
    </recommendedName>
</protein>
<dbReference type="InterPro" id="IPR017644">
    <property type="entry name" value="Cysteine_desulfurase_DndA"/>
</dbReference>
<evidence type="ECO:0000256" key="3">
    <source>
        <dbReference type="ARBA" id="ARBA00012239"/>
    </source>
</evidence>
<evidence type="ECO:0000259" key="12">
    <source>
        <dbReference type="Pfam" id="PF00266"/>
    </source>
</evidence>
<evidence type="ECO:0000256" key="4">
    <source>
        <dbReference type="ARBA" id="ARBA00022679"/>
    </source>
</evidence>
<keyword evidence="6" id="KW-0663">Pyridoxal phosphate</keyword>
<reference evidence="14" key="1">
    <citation type="submission" date="2017-07" db="EMBL/GenBank/DDBJ databases">
        <title>Comparative genome mining reveals phylogenetic distribution patterns of secondary metabolites in Amycolatopsis.</title>
        <authorList>
            <person name="Adamek M."/>
            <person name="Alanjary M."/>
            <person name="Sales-Ortells H."/>
            <person name="Goodfellow M."/>
            <person name="Bull A.T."/>
            <person name="Kalinowski J."/>
            <person name="Ziemert N."/>
        </authorList>
    </citation>
    <scope>NUCLEOTIDE SEQUENCE [LARGE SCALE GENOMIC DNA]</scope>
    <source>
        <strain evidence="14">H5</strain>
    </source>
</reference>
<keyword evidence="9" id="KW-0045">Antibiotic biosynthesis</keyword>
<dbReference type="GO" id="GO:0046872">
    <property type="term" value="F:metal ion binding"/>
    <property type="evidence" value="ECO:0007669"/>
    <property type="project" value="UniProtKB-KW"/>
</dbReference>
<evidence type="ECO:0000256" key="9">
    <source>
        <dbReference type="ARBA" id="ARBA00023194"/>
    </source>
</evidence>
<dbReference type="InterPro" id="IPR020578">
    <property type="entry name" value="Aminotrans_V_PyrdxlP_BS"/>
</dbReference>
<evidence type="ECO:0000256" key="1">
    <source>
        <dbReference type="ARBA" id="ARBA00001933"/>
    </source>
</evidence>
<dbReference type="PANTHER" id="PTHR11601:SF34">
    <property type="entry name" value="CYSTEINE DESULFURASE"/>
    <property type="match status" value="1"/>
</dbReference>
<evidence type="ECO:0000256" key="5">
    <source>
        <dbReference type="ARBA" id="ARBA00022723"/>
    </source>
</evidence>
<comment type="catalytic activity">
    <reaction evidence="10">
        <text>(sulfur carrier)-H + L-cysteine = (sulfur carrier)-SH + L-alanine</text>
        <dbReference type="Rhea" id="RHEA:43892"/>
        <dbReference type="Rhea" id="RHEA-COMP:14737"/>
        <dbReference type="Rhea" id="RHEA-COMP:14739"/>
        <dbReference type="ChEBI" id="CHEBI:29917"/>
        <dbReference type="ChEBI" id="CHEBI:35235"/>
        <dbReference type="ChEBI" id="CHEBI:57972"/>
        <dbReference type="ChEBI" id="CHEBI:64428"/>
        <dbReference type="EC" id="2.8.1.7"/>
    </reaction>
</comment>
<dbReference type="InterPro" id="IPR000192">
    <property type="entry name" value="Aminotrans_V_dom"/>
</dbReference>
<gene>
    <name evidence="13" type="primary">dndA</name>
    <name evidence="13" type="ORF">CF165_23560</name>
</gene>
<dbReference type="GO" id="GO:0017000">
    <property type="term" value="P:antibiotic biosynthetic process"/>
    <property type="evidence" value="ECO:0007669"/>
    <property type="project" value="UniProtKB-KW"/>
</dbReference>
<comment type="cofactor">
    <cofactor evidence="1 11">
        <name>pyridoxal 5'-phosphate</name>
        <dbReference type="ChEBI" id="CHEBI:597326"/>
    </cofactor>
</comment>
<dbReference type="GO" id="GO:0051536">
    <property type="term" value="F:iron-sulfur cluster binding"/>
    <property type="evidence" value="ECO:0007669"/>
    <property type="project" value="UniProtKB-KW"/>
</dbReference>
<dbReference type="SUPFAM" id="SSF53383">
    <property type="entry name" value="PLP-dependent transferases"/>
    <property type="match status" value="1"/>
</dbReference>
<dbReference type="Proteomes" id="UP000215199">
    <property type="component" value="Unassembled WGS sequence"/>
</dbReference>
<dbReference type="InterPro" id="IPR016454">
    <property type="entry name" value="Cysteine_dSase"/>
</dbReference>
<dbReference type="InterPro" id="IPR015421">
    <property type="entry name" value="PyrdxlP-dep_Trfase_major"/>
</dbReference>
<name>A0A229T2S4_9PSEU</name>
<evidence type="ECO:0000256" key="8">
    <source>
        <dbReference type="ARBA" id="ARBA00023014"/>
    </source>
</evidence>
<evidence type="ECO:0000256" key="6">
    <source>
        <dbReference type="ARBA" id="ARBA00022898"/>
    </source>
</evidence>
<dbReference type="Pfam" id="PF00266">
    <property type="entry name" value="Aminotran_5"/>
    <property type="match status" value="1"/>
</dbReference>
<accession>A0A229T2S4</accession>
<dbReference type="InterPro" id="IPR015422">
    <property type="entry name" value="PyrdxlP-dep_Trfase_small"/>
</dbReference>
<dbReference type="EMBL" id="NMUL01000023">
    <property type="protein sequence ID" value="OXM65310.1"/>
    <property type="molecule type" value="Genomic_DNA"/>
</dbReference>
<keyword evidence="8" id="KW-0411">Iron-sulfur</keyword>
<evidence type="ECO:0000313" key="14">
    <source>
        <dbReference type="Proteomes" id="UP000215199"/>
    </source>
</evidence>
<dbReference type="GO" id="GO:0031071">
    <property type="term" value="F:cysteine desulfurase activity"/>
    <property type="evidence" value="ECO:0007669"/>
    <property type="project" value="UniProtKB-EC"/>
</dbReference>
<comment type="caution">
    <text evidence="13">The sequence shown here is derived from an EMBL/GenBank/DDBJ whole genome shotgun (WGS) entry which is preliminary data.</text>
</comment>
<keyword evidence="14" id="KW-1185">Reference proteome</keyword>
<feature type="domain" description="Aminotransferase class V" evidence="12">
    <location>
        <begin position="23"/>
        <end position="387"/>
    </location>
</feature>
<dbReference type="NCBIfam" id="TIGR03235">
    <property type="entry name" value="DNA_S_dndA"/>
    <property type="match status" value="1"/>
</dbReference>
<dbReference type="PIRSF" id="PIRSF005572">
    <property type="entry name" value="NifS"/>
    <property type="match status" value="1"/>
</dbReference>
<dbReference type="Gene3D" id="3.90.1150.10">
    <property type="entry name" value="Aspartate Aminotransferase, domain 1"/>
    <property type="match status" value="1"/>
</dbReference>
<proteinExistence type="inferred from homology"/>